<feature type="chain" id="PRO_5020580106" evidence="1">
    <location>
        <begin position="19"/>
        <end position="368"/>
    </location>
</feature>
<evidence type="ECO:0000313" key="3">
    <source>
        <dbReference type="Proteomes" id="UP000295763"/>
    </source>
</evidence>
<protein>
    <submittedName>
        <fullName evidence="2">Uncharacterized protein DUF1176</fullName>
    </submittedName>
</protein>
<gene>
    <name evidence="2" type="ORF">EDC44_1361</name>
</gene>
<organism evidence="2 3">
    <name type="scientific">Cricetibacter osteomyelitidis</name>
    <dbReference type="NCBI Taxonomy" id="1521931"/>
    <lineage>
        <taxon>Bacteria</taxon>
        <taxon>Pseudomonadati</taxon>
        <taxon>Pseudomonadota</taxon>
        <taxon>Gammaproteobacteria</taxon>
        <taxon>Pasteurellales</taxon>
        <taxon>Pasteurellaceae</taxon>
        <taxon>Cricetibacter</taxon>
    </lineage>
</organism>
<dbReference type="Proteomes" id="UP000295763">
    <property type="component" value="Unassembled WGS sequence"/>
</dbReference>
<feature type="signal peptide" evidence="1">
    <location>
        <begin position="1"/>
        <end position="18"/>
    </location>
</feature>
<accession>A0A4R2SQ31</accession>
<dbReference type="Pfam" id="PF06674">
    <property type="entry name" value="DUF1176"/>
    <property type="match status" value="1"/>
</dbReference>
<dbReference type="RefSeq" id="WP_131979137.1">
    <property type="nucleotide sequence ID" value="NZ_SLYB01000036.1"/>
</dbReference>
<keyword evidence="1" id="KW-0732">Signal</keyword>
<dbReference type="EMBL" id="SLYB01000036">
    <property type="protein sequence ID" value="TCP91185.1"/>
    <property type="molecule type" value="Genomic_DNA"/>
</dbReference>
<dbReference type="AlphaFoldDB" id="A0A4R2SQ31"/>
<sequence>MHKILTVLLISMTTPLYAIPSINFEHKDWQLVCDNTGTCRAVGYGASEEYFTIMIEREAGEQSEPKVYIKTALMDIDWFDSLKSKSRSLPDTAELWLNGQKIGKFTNSGANATSVGDFTLWQGVALTAEQSKAIISSLKGKTDLRYRLGNFNWAISDAGSTAVLLKMDEFQKRVGKPTALIRPGNDRSAVLAPQVKPQVKAAPVSSEKSFVIKSGTERYNQIRQLIKDAHSSQCSDWISLDDDNEYGMLDFEITPLNHELNLVSTSCWTAAYNGGSFFAVLNKDLSKLVQTIQTDDYYGYIGYQTYQNGELSAQNKGRGIGDCWVGTTAQWNGKTFEKTTDWTSGLCRGYPGGAWHLPEYVAEMIPAK</sequence>
<name>A0A4R2SQ31_9PAST</name>
<comment type="caution">
    <text evidence="2">The sequence shown here is derived from an EMBL/GenBank/DDBJ whole genome shotgun (WGS) entry which is preliminary data.</text>
</comment>
<keyword evidence="3" id="KW-1185">Reference proteome</keyword>
<dbReference type="OrthoDB" id="6183301at2"/>
<proteinExistence type="predicted"/>
<dbReference type="InterPro" id="IPR009560">
    <property type="entry name" value="DUF1176"/>
</dbReference>
<evidence type="ECO:0000313" key="2">
    <source>
        <dbReference type="EMBL" id="TCP91185.1"/>
    </source>
</evidence>
<reference evidence="2 3" key="1">
    <citation type="submission" date="2019-03" db="EMBL/GenBank/DDBJ databases">
        <title>Genomic Encyclopedia of Type Strains, Phase IV (KMG-IV): sequencing the most valuable type-strain genomes for metagenomic binning, comparative biology and taxonomic classification.</title>
        <authorList>
            <person name="Goeker M."/>
        </authorList>
    </citation>
    <scope>NUCLEOTIDE SEQUENCE [LARGE SCALE GENOMIC DNA]</scope>
    <source>
        <strain evidence="2 3">DSM 28404</strain>
    </source>
</reference>
<evidence type="ECO:0000256" key="1">
    <source>
        <dbReference type="SAM" id="SignalP"/>
    </source>
</evidence>